<protein>
    <submittedName>
        <fullName evidence="3">Protein phosphatase 2C-related protein</fullName>
    </submittedName>
</protein>
<dbReference type="SMART" id="SM00332">
    <property type="entry name" value="PP2Cc"/>
    <property type="match status" value="1"/>
</dbReference>
<dbReference type="PANTHER" id="PTHR12320:SF1">
    <property type="entry name" value="PROTEIN PHOSPHATASE PTC7 HOMOLOG"/>
    <property type="match status" value="1"/>
</dbReference>
<dbReference type="InParanoid" id="D3BNX9"/>
<dbReference type="STRING" id="670386.D3BNX9"/>
<evidence type="ECO:0000259" key="2">
    <source>
        <dbReference type="PROSITE" id="PS51746"/>
    </source>
</evidence>
<dbReference type="PROSITE" id="PS51746">
    <property type="entry name" value="PPM_2"/>
    <property type="match status" value="1"/>
</dbReference>
<comment type="caution">
    <text evidence="3">The sequence shown here is derived from an EMBL/GenBank/DDBJ whole genome shotgun (WGS) entry which is preliminary data.</text>
</comment>
<organism evidence="3 4">
    <name type="scientific">Heterostelium pallidum (strain ATCC 26659 / Pp 5 / PN500)</name>
    <name type="common">Cellular slime mold</name>
    <name type="synonym">Polysphondylium pallidum</name>
    <dbReference type="NCBI Taxonomy" id="670386"/>
    <lineage>
        <taxon>Eukaryota</taxon>
        <taxon>Amoebozoa</taxon>
        <taxon>Evosea</taxon>
        <taxon>Eumycetozoa</taxon>
        <taxon>Dictyostelia</taxon>
        <taxon>Acytosteliales</taxon>
        <taxon>Acytosteliaceae</taxon>
        <taxon>Heterostelium</taxon>
    </lineage>
</organism>
<feature type="region of interest" description="Disordered" evidence="1">
    <location>
        <begin position="730"/>
        <end position="769"/>
    </location>
</feature>
<feature type="compositionally biased region" description="Low complexity" evidence="1">
    <location>
        <begin position="945"/>
        <end position="982"/>
    </location>
</feature>
<feature type="compositionally biased region" description="Low complexity" evidence="1">
    <location>
        <begin position="13"/>
        <end position="23"/>
    </location>
</feature>
<feature type="compositionally biased region" description="Low complexity" evidence="1">
    <location>
        <begin position="731"/>
        <end position="765"/>
    </location>
</feature>
<name>D3BNX9_HETP5</name>
<feature type="domain" description="PPM-type phosphatase" evidence="2">
    <location>
        <begin position="1082"/>
        <end position="1317"/>
    </location>
</feature>
<dbReference type="SMART" id="SM00331">
    <property type="entry name" value="PP2C_SIG"/>
    <property type="match status" value="1"/>
</dbReference>
<sequence>MVTVEAEESEMHTQSTQQQQVQITPQQKLDRLGQILGHLQRLKSDSSDSYTYFDKAINIAKNLDCVSLKPLLYNIITCLDSLEEYLKFRNLLLDNAAASIESFGGRVSRLIESGCSSNDLTLVLMTQDHMNTYRDLATSMLTNQLYNTTNDNLDSPSKIMEKLFKKIEQIIATLRSIFENKDYFNENTTSIDDLTYYCSELFKLFEIGIETNKPLLMNLYKTAETYLNNHRIIIEHIEYRSLFEKISTYAQHNLNEFILLVLSKEQSNQQDKLKFLKLAAFNLKCQTTFYKIFSINFLSLGVYVQFLVKTLQSSFVFSHLPPLSQLKPDDVENVKKLMPNYEEAFQLLMQSHGESVINHMFPWIDKLYQDQPISVASKNQIISLSNSTTTTTTTTSSSSSSPLLFGKLNNYTSMIDWTCQYIIEQLKSLATKYLENIEDILDCYNIILSIYLSNTSYQDMLYNKLVNEYLEKNNYLIRPILPMLFFESFEKSNDVSLSTTVKSLVEDKLIPQLLKLISQNLESQSFDCLENILLLLDSIHFKYPLHVKTQIITEYMNQLNSLSLTKPNNKPNTIESLLLSKLSSLATSILPSQLPNLIFSISNMGDIIFNAIELNYLLLSLLKAGLYEQLDKHSIEPTVSSLQRIFSKQAPLVNNSLFYHLLQYAYSKHFMMRSLPSPVPSELRLTDRKIFPIPTIPLPDDDLNNLHQECLNRYINSFEKDLSKFIITPDNYNGNQNQKQQQMNNNNNNNNQKNFYYNNNKNNGNVKSQMDLMSPKSSFINQQRICADSIECMKKDAQQFFDAIDSNSIDRLQQCRQKCSSNTASTIRNSNTTYTASNNSYSNNSNIFNNTYRHQHQHFKGHRFFSSSFSSRYHQQHQQQQHQQQQNNNYYYRTNQNKYERQQNNSNSTNDKTKLKTLGVLLSPTFLLSSNSTNLPTVAPDVEPSTTATETTTSSSNNILKGLFNNNNTSASSESLNSTSDSMGDQATLNTTEDDQQESLAVAIEDVRQVDIQSEETAADVLDQFHETAVDDASSENAKQILMAAAIQHPTSNHSSESAAELTNNNADDDENKINNADLHFHSGICVIPHPNKRHKGGEDAHFISNDRRVLGVADGVGGWGDVGIDPSLYSNTLMEGSKLATNDNESRHPVDIMEKGYNYSQDIKGSSTCCIVVLNENSQLLSANLGDSGFLVIRRNEVHFRTREQQHAFNMPFQLGTQSIDRPIHSITSAFEVEEGDIIVLGTDGVFDNLFDDEICRITCKHRSEPQMIARMIAKRAYEVGNSTTIFTPFAKNAGLNGYIYSGGKLDDITVIVGVVAKGPIQPLKSDVLLLDEDFMGDDESL</sequence>
<accession>D3BNX9</accession>
<dbReference type="PANTHER" id="PTHR12320">
    <property type="entry name" value="PROTEIN PHOSPHATASE 2C"/>
    <property type="match status" value="1"/>
</dbReference>
<dbReference type="GO" id="GO:0004722">
    <property type="term" value="F:protein serine/threonine phosphatase activity"/>
    <property type="evidence" value="ECO:0007669"/>
    <property type="project" value="TreeGrafter"/>
</dbReference>
<dbReference type="InterPro" id="IPR001932">
    <property type="entry name" value="PPM-type_phosphatase-like_dom"/>
</dbReference>
<dbReference type="Proteomes" id="UP000001396">
    <property type="component" value="Unassembled WGS sequence"/>
</dbReference>
<dbReference type="GeneID" id="31365125"/>
<dbReference type="InterPro" id="IPR036457">
    <property type="entry name" value="PPM-type-like_dom_sf"/>
</dbReference>
<keyword evidence="4" id="KW-1185">Reference proteome</keyword>
<feature type="region of interest" description="Disordered" evidence="1">
    <location>
        <begin position="929"/>
        <end position="988"/>
    </location>
</feature>
<dbReference type="SUPFAM" id="SSF81606">
    <property type="entry name" value="PP2C-like"/>
    <property type="match status" value="1"/>
</dbReference>
<proteinExistence type="predicted"/>
<evidence type="ECO:0000256" key="1">
    <source>
        <dbReference type="SAM" id="MobiDB-lite"/>
    </source>
</evidence>
<evidence type="ECO:0000313" key="3">
    <source>
        <dbReference type="EMBL" id="EFA76898.1"/>
    </source>
</evidence>
<dbReference type="EMBL" id="ADBJ01000044">
    <property type="protein sequence ID" value="EFA76898.1"/>
    <property type="molecule type" value="Genomic_DNA"/>
</dbReference>
<dbReference type="Gene3D" id="3.60.40.10">
    <property type="entry name" value="PPM-type phosphatase domain"/>
    <property type="match status" value="1"/>
</dbReference>
<gene>
    <name evidence="3" type="ORF">PPL_09650</name>
</gene>
<evidence type="ECO:0000313" key="4">
    <source>
        <dbReference type="Proteomes" id="UP000001396"/>
    </source>
</evidence>
<dbReference type="RefSeq" id="XP_020429030.1">
    <property type="nucleotide sequence ID" value="XM_020580443.1"/>
</dbReference>
<dbReference type="InterPro" id="IPR039123">
    <property type="entry name" value="PPTC7"/>
</dbReference>
<reference evidence="3 4" key="1">
    <citation type="journal article" date="2011" name="Genome Res.">
        <title>Phylogeny-wide analysis of social amoeba genomes highlights ancient origins for complex intercellular communication.</title>
        <authorList>
            <person name="Heidel A.J."/>
            <person name="Lawal H.M."/>
            <person name="Felder M."/>
            <person name="Schilde C."/>
            <person name="Helps N.R."/>
            <person name="Tunggal B."/>
            <person name="Rivero F."/>
            <person name="John U."/>
            <person name="Schleicher M."/>
            <person name="Eichinger L."/>
            <person name="Platzer M."/>
            <person name="Noegel A.A."/>
            <person name="Schaap P."/>
            <person name="Gloeckner G."/>
        </authorList>
    </citation>
    <scope>NUCLEOTIDE SEQUENCE [LARGE SCALE GENOMIC DNA]</scope>
    <source>
        <strain evidence="4">ATCC 26659 / Pp 5 / PN500</strain>
    </source>
</reference>
<feature type="region of interest" description="Disordered" evidence="1">
    <location>
        <begin position="1"/>
        <end position="23"/>
    </location>
</feature>